<feature type="compositionally biased region" description="Basic residues" evidence="1">
    <location>
        <begin position="69"/>
        <end position="81"/>
    </location>
</feature>
<feature type="region of interest" description="Disordered" evidence="1">
    <location>
        <begin position="68"/>
        <end position="125"/>
    </location>
</feature>
<organism evidence="2 3">
    <name type="scientific">Jimgerdemannia flammicorona</name>
    <dbReference type="NCBI Taxonomy" id="994334"/>
    <lineage>
        <taxon>Eukaryota</taxon>
        <taxon>Fungi</taxon>
        <taxon>Fungi incertae sedis</taxon>
        <taxon>Mucoromycota</taxon>
        <taxon>Mucoromycotina</taxon>
        <taxon>Endogonomycetes</taxon>
        <taxon>Endogonales</taxon>
        <taxon>Endogonaceae</taxon>
        <taxon>Jimgerdemannia</taxon>
    </lineage>
</organism>
<reference evidence="2 3" key="1">
    <citation type="journal article" date="2018" name="New Phytol.">
        <title>Phylogenomics of Endogonaceae and evolution of mycorrhizas within Mucoromycota.</title>
        <authorList>
            <person name="Chang Y."/>
            <person name="Desiro A."/>
            <person name="Na H."/>
            <person name="Sandor L."/>
            <person name="Lipzen A."/>
            <person name="Clum A."/>
            <person name="Barry K."/>
            <person name="Grigoriev I.V."/>
            <person name="Martin F.M."/>
            <person name="Stajich J.E."/>
            <person name="Smith M.E."/>
            <person name="Bonito G."/>
            <person name="Spatafora J.W."/>
        </authorList>
    </citation>
    <scope>NUCLEOTIDE SEQUENCE [LARGE SCALE GENOMIC DNA]</scope>
    <source>
        <strain evidence="2 3">AD002</strain>
    </source>
</reference>
<name>A0A433QLG4_9FUNG</name>
<feature type="compositionally biased region" description="Polar residues" evidence="1">
    <location>
        <begin position="83"/>
        <end position="100"/>
    </location>
</feature>
<gene>
    <name evidence="2" type="ORF">BC938DRAFT_479165</name>
</gene>
<protein>
    <submittedName>
        <fullName evidence="2">Uncharacterized protein</fullName>
    </submittedName>
</protein>
<feature type="compositionally biased region" description="Low complexity" evidence="1">
    <location>
        <begin position="101"/>
        <end position="113"/>
    </location>
</feature>
<evidence type="ECO:0000256" key="1">
    <source>
        <dbReference type="SAM" id="MobiDB-lite"/>
    </source>
</evidence>
<evidence type="ECO:0000313" key="3">
    <source>
        <dbReference type="Proteomes" id="UP000274822"/>
    </source>
</evidence>
<keyword evidence="3" id="KW-1185">Reference proteome</keyword>
<sequence>MEILRGVCSDPLLLRHDVHVWELAAERAAIRPILRRYQRPTFTTCHSSASTPSQKDWWTSFFPSSLRSQNKHPHHPRHRHGQYSPSSPPISTWGSSTASCAPTRTLPTSAAPSSSPPDAPLRPRYSHLLLPGRQDHRLEHLTHRSMKLTGELMRQVKGAAYVTRDWRHQQFINGEEASSCLRETGNRPSLSLWKATMLFGRNSNMS</sequence>
<dbReference type="AlphaFoldDB" id="A0A433QLG4"/>
<proteinExistence type="predicted"/>
<evidence type="ECO:0000313" key="2">
    <source>
        <dbReference type="EMBL" id="RUS30616.1"/>
    </source>
</evidence>
<dbReference type="Proteomes" id="UP000274822">
    <property type="component" value="Unassembled WGS sequence"/>
</dbReference>
<accession>A0A433QLG4</accession>
<dbReference type="EMBL" id="RBNJ01003705">
    <property type="protein sequence ID" value="RUS30616.1"/>
    <property type="molecule type" value="Genomic_DNA"/>
</dbReference>
<comment type="caution">
    <text evidence="2">The sequence shown here is derived from an EMBL/GenBank/DDBJ whole genome shotgun (WGS) entry which is preliminary data.</text>
</comment>